<dbReference type="Pfam" id="PF26215">
    <property type="entry name" value="HTH_animal"/>
    <property type="match status" value="1"/>
</dbReference>
<sequence>MKPNNIPLYVHKQSNHPPLIIKNIPESINRRLSNISSDENTFNTSAPIYQEALHKSGYGYNLKYRTQPRNTSQQNKATKRRHARNITWFNPPFSDNVTTNIGKKFFNLLDSCFPPGHKLHTLLNRNTVKLSYSCMANMDQIISAHNKYILNKQNLQPATQNNCNCRTQSQCPLQGNCLTNNIVYQATVTRHDNQLTLV</sequence>
<keyword evidence="3" id="KW-1185">Reference proteome</keyword>
<dbReference type="EMBL" id="JAIZAY010000022">
    <property type="protein sequence ID" value="KAJ8020188.1"/>
    <property type="molecule type" value="Genomic_DNA"/>
</dbReference>
<dbReference type="OrthoDB" id="10063818at2759"/>
<dbReference type="InterPro" id="IPR058912">
    <property type="entry name" value="HTH_animal"/>
</dbReference>
<protein>
    <recommendedName>
        <fullName evidence="1">Helix-turn-helix domain-containing protein</fullName>
    </recommendedName>
</protein>
<proteinExistence type="predicted"/>
<accession>A0A9Q0YCL6</accession>
<comment type="caution">
    <text evidence="2">The sequence shown here is derived from an EMBL/GenBank/DDBJ whole genome shotgun (WGS) entry which is preliminary data.</text>
</comment>
<reference evidence="2" key="1">
    <citation type="submission" date="2021-10" db="EMBL/GenBank/DDBJ databases">
        <title>Tropical sea cucumber genome reveals ecological adaptation and Cuvierian tubules defense mechanism.</title>
        <authorList>
            <person name="Chen T."/>
        </authorList>
    </citation>
    <scope>NUCLEOTIDE SEQUENCE</scope>
    <source>
        <strain evidence="2">Nanhai2018</strain>
        <tissue evidence="2">Muscle</tissue>
    </source>
</reference>
<evidence type="ECO:0000313" key="2">
    <source>
        <dbReference type="EMBL" id="KAJ8020188.1"/>
    </source>
</evidence>
<feature type="domain" description="Helix-turn-helix" evidence="1">
    <location>
        <begin position="8"/>
        <end position="58"/>
    </location>
</feature>
<evidence type="ECO:0000313" key="3">
    <source>
        <dbReference type="Proteomes" id="UP001152320"/>
    </source>
</evidence>
<organism evidence="2 3">
    <name type="scientific">Holothuria leucospilota</name>
    <name type="common">Black long sea cucumber</name>
    <name type="synonym">Mertensiothuria leucospilota</name>
    <dbReference type="NCBI Taxonomy" id="206669"/>
    <lineage>
        <taxon>Eukaryota</taxon>
        <taxon>Metazoa</taxon>
        <taxon>Echinodermata</taxon>
        <taxon>Eleutherozoa</taxon>
        <taxon>Echinozoa</taxon>
        <taxon>Holothuroidea</taxon>
        <taxon>Aspidochirotacea</taxon>
        <taxon>Aspidochirotida</taxon>
        <taxon>Holothuriidae</taxon>
        <taxon>Holothuria</taxon>
    </lineage>
</organism>
<dbReference type="Proteomes" id="UP001152320">
    <property type="component" value="Chromosome 22"/>
</dbReference>
<dbReference type="AlphaFoldDB" id="A0A9Q0YCL6"/>
<evidence type="ECO:0000259" key="1">
    <source>
        <dbReference type="Pfam" id="PF26215"/>
    </source>
</evidence>
<name>A0A9Q0YCL6_HOLLE</name>
<gene>
    <name evidence="2" type="ORF">HOLleu_39712</name>
</gene>